<sequence length="391" mass="43593">MGGAYESESARREAFIQALVVFPPDFWTTEHPILANTQTGIFVELKNEPSSADSDPYMQNVGNYRIHIRQVKDKADIGCHGYARFLAAGAPMFLVCVVGPWLSICGGFYDGSKVHVEPLADPVFMLIDHTGRRERRLAVLLTALKQGVDDLLADQFWDPPKFPPSTPRLYQTWTPFSSTAEGELCFQQPLTPGEGADQLSVIIKMVKTHYGTEVHQFLAERKLAPKLYGISYLEGAPSAYIMEHLPSHWVQLNTVFLKDYFHRQAPDVYSALKNIAAILQQQGYVHGDLRSNNVMIDNDLLEQGAVSLKIVDFDWSGEGGKVTYPVTRNSEVKWPGIPGGPIRLGDDLLLLEQWWTDFSTLSNLPSDLPSGLPFDLPSDLPSDWQAFLPSA</sequence>
<dbReference type="SUPFAM" id="SSF56112">
    <property type="entry name" value="Protein kinase-like (PK-like)"/>
    <property type="match status" value="1"/>
</dbReference>
<gene>
    <name evidence="1" type="ORF">H1R20_g14966</name>
</gene>
<evidence type="ECO:0000313" key="2">
    <source>
        <dbReference type="Proteomes" id="UP001140091"/>
    </source>
</evidence>
<dbReference type="InterPro" id="IPR011009">
    <property type="entry name" value="Kinase-like_dom_sf"/>
</dbReference>
<name>A0A9W8ISW1_9AGAR</name>
<proteinExistence type="predicted"/>
<keyword evidence="2" id="KW-1185">Reference proteome</keyword>
<dbReference type="InterPro" id="IPR008266">
    <property type="entry name" value="Tyr_kinase_AS"/>
</dbReference>
<reference evidence="1" key="1">
    <citation type="submission" date="2022-06" db="EMBL/GenBank/DDBJ databases">
        <title>Genome Sequence of Candolleomyces eurysporus.</title>
        <authorList>
            <person name="Buettner E."/>
        </authorList>
    </citation>
    <scope>NUCLEOTIDE SEQUENCE</scope>
    <source>
        <strain evidence="1">VTCC 930004</strain>
    </source>
</reference>
<comment type="caution">
    <text evidence="1">The sequence shown here is derived from an EMBL/GenBank/DDBJ whole genome shotgun (WGS) entry which is preliminary data.</text>
</comment>
<organism evidence="1 2">
    <name type="scientific">Candolleomyces eurysporus</name>
    <dbReference type="NCBI Taxonomy" id="2828524"/>
    <lineage>
        <taxon>Eukaryota</taxon>
        <taxon>Fungi</taxon>
        <taxon>Dikarya</taxon>
        <taxon>Basidiomycota</taxon>
        <taxon>Agaricomycotina</taxon>
        <taxon>Agaricomycetes</taxon>
        <taxon>Agaricomycetidae</taxon>
        <taxon>Agaricales</taxon>
        <taxon>Agaricineae</taxon>
        <taxon>Psathyrellaceae</taxon>
        <taxon>Candolleomyces</taxon>
    </lineage>
</organism>
<protein>
    <submittedName>
        <fullName evidence="1">Uncharacterized protein</fullName>
    </submittedName>
</protein>
<dbReference type="AlphaFoldDB" id="A0A9W8ISW1"/>
<dbReference type="EMBL" id="JANBPK010001512">
    <property type="protein sequence ID" value="KAJ2922140.1"/>
    <property type="molecule type" value="Genomic_DNA"/>
</dbReference>
<dbReference type="OrthoDB" id="4062651at2759"/>
<dbReference type="Proteomes" id="UP001140091">
    <property type="component" value="Unassembled WGS sequence"/>
</dbReference>
<evidence type="ECO:0000313" key="1">
    <source>
        <dbReference type="EMBL" id="KAJ2922140.1"/>
    </source>
</evidence>
<dbReference type="PROSITE" id="PS00109">
    <property type="entry name" value="PROTEIN_KINASE_TYR"/>
    <property type="match status" value="1"/>
</dbReference>
<feature type="non-terminal residue" evidence="1">
    <location>
        <position position="1"/>
    </location>
</feature>
<accession>A0A9W8ISW1</accession>
<dbReference type="GO" id="GO:0004672">
    <property type="term" value="F:protein kinase activity"/>
    <property type="evidence" value="ECO:0007669"/>
    <property type="project" value="InterPro"/>
</dbReference>